<dbReference type="SUPFAM" id="SSF81665">
    <property type="entry name" value="Calcium ATPase, transmembrane domain M"/>
    <property type="match status" value="1"/>
</dbReference>
<dbReference type="PANTHER" id="PTHR24093:SF513">
    <property type="entry name" value="CATION-TRANSPORTING ATPASE I-RELATED"/>
    <property type="match status" value="1"/>
</dbReference>
<dbReference type="Gene3D" id="3.40.50.1000">
    <property type="entry name" value="HAD superfamily/HAD-like"/>
    <property type="match status" value="1"/>
</dbReference>
<dbReference type="InterPro" id="IPR059000">
    <property type="entry name" value="ATPase_P-type_domA"/>
</dbReference>
<dbReference type="SFLD" id="SFLDF00027">
    <property type="entry name" value="p-type_atpase"/>
    <property type="match status" value="1"/>
</dbReference>
<evidence type="ECO:0000256" key="3">
    <source>
        <dbReference type="ARBA" id="ARBA00022723"/>
    </source>
</evidence>
<dbReference type="GO" id="GO:0046872">
    <property type="term" value="F:metal ion binding"/>
    <property type="evidence" value="ECO:0007669"/>
    <property type="project" value="UniProtKB-KW"/>
</dbReference>
<dbReference type="InterPro" id="IPR023298">
    <property type="entry name" value="ATPase_P-typ_TM_dom_sf"/>
</dbReference>
<evidence type="ECO:0000313" key="14">
    <source>
        <dbReference type="Proteomes" id="UP000199013"/>
    </source>
</evidence>
<keyword evidence="8" id="KW-1133">Transmembrane helix</keyword>
<dbReference type="Gene3D" id="3.40.1110.10">
    <property type="entry name" value="Calcium-transporting ATPase, cytoplasmic domain N"/>
    <property type="match status" value="1"/>
</dbReference>
<dbReference type="Gene3D" id="2.70.150.10">
    <property type="entry name" value="Calcium-transporting ATPase, cytoplasmic transduction domain A"/>
    <property type="match status" value="1"/>
</dbReference>
<dbReference type="SFLD" id="SFLDG00002">
    <property type="entry name" value="C1.7:_P-type_atpase_like"/>
    <property type="match status" value="1"/>
</dbReference>
<dbReference type="GO" id="GO:0005388">
    <property type="term" value="F:P-type calcium transporter activity"/>
    <property type="evidence" value="ECO:0007669"/>
    <property type="project" value="TreeGrafter"/>
</dbReference>
<evidence type="ECO:0000256" key="5">
    <source>
        <dbReference type="ARBA" id="ARBA00022840"/>
    </source>
</evidence>
<dbReference type="NCBIfam" id="TIGR01494">
    <property type="entry name" value="ATPase_P-type"/>
    <property type="match status" value="2"/>
</dbReference>
<sequence length="950" mass="96971">MMVEAVAAGCRVSRHAVRLAQIGSGAGALVALTGFGPQRASRSMLMVTGASALSFGDGIWAARELDRRPPPPSIPRTPWHVLPARRVLDQLGSSPDGLASVEAASRRTDDVSVGAVAPGLVGAIARELASPLTPILLGGAALSAASGSVLDAGLVVSVAVMSALVGAVQQRRADRDLARLFAQSAVRARVRRDGGDVELTAQELVSGDVISIGSGDVVPADARLLSATSLEIDESSLTGESLPVTKSPRPVAASYVAERSSMVYEGTTVVAGSATAVVVATGLATEAGRSMAAAVGPAKAVGVEARLTAITEFTVPVALGAAATLLASGLIRGLPARNTLSAGVALAVAAVPEGLPFLATAAQLSAARRLSGRGALVRNPRTIETLGRVDVLCFDKTGTLTRGKIRLGAVSDGAHTAAVGDLQERQRRVVAAGLRATPVHTRGRKLPHPTDRAMTKGAAAAGIRRDHGLDSWSDVASLPFEPGRAYHASLGRAGGTVLLSVKGAPETVLPRCARWRTARGSVPLDSRSRASLAREHLALGGRGYRVLAVADRSMPVRSEQLSDGDLDGLTFLGFLGMSDPVRAGAGPSLVQLHDAGVQTVMITGDHPATAQTIAAELGVIDGGRVVTGMEIDALDDDALDALLPEVSVVARGTPAHKVRVVESYKRLGKVVAMTGDGANDAPAIRLADVGIALGKRGTPSARAAADVVVTDDRLETILDVLVEGRSMWASVRQALGIFVGGNLGEIAFTLLGAVVTGTSPLSARQLLLVNLLTDLAPGLAVALRQPDPDKTGELLGEGPESSLGRALVREVVVRAVATTAAAAGAWIVARPSGRRRHADTVGLVALVAAQLGQTLLVGGRSRSVLLSSLGSVAVLTAVVQTPGLSQFFGCTPLGPFGWAVAAVASIAGTLLSVMLEPLAARFIPPDSDPRTRASGSIDAQEAAGSLDVPE</sequence>
<dbReference type="GO" id="GO:0005524">
    <property type="term" value="F:ATP binding"/>
    <property type="evidence" value="ECO:0007669"/>
    <property type="project" value="UniProtKB-KW"/>
</dbReference>
<feature type="region of interest" description="Disordered" evidence="11">
    <location>
        <begin position="926"/>
        <end position="950"/>
    </location>
</feature>
<keyword evidence="6" id="KW-0460">Magnesium</keyword>
<keyword evidence="3" id="KW-0479">Metal-binding</keyword>
<dbReference type="Pfam" id="PF00689">
    <property type="entry name" value="Cation_ATPase_C"/>
    <property type="match status" value="1"/>
</dbReference>
<keyword evidence="2" id="KW-0812">Transmembrane</keyword>
<dbReference type="InterPro" id="IPR023299">
    <property type="entry name" value="ATPase_P-typ_cyto_dom_N"/>
</dbReference>
<dbReference type="SUPFAM" id="SSF81660">
    <property type="entry name" value="Metal cation-transporting ATPase, ATP-binding domain N"/>
    <property type="match status" value="1"/>
</dbReference>
<dbReference type="InterPro" id="IPR018303">
    <property type="entry name" value="ATPase_P-typ_P_site"/>
</dbReference>
<evidence type="ECO:0000256" key="10">
    <source>
        <dbReference type="ARBA" id="ARBA00049360"/>
    </source>
</evidence>
<dbReference type="GO" id="GO:0016887">
    <property type="term" value="F:ATP hydrolysis activity"/>
    <property type="evidence" value="ECO:0007669"/>
    <property type="project" value="InterPro"/>
</dbReference>
<evidence type="ECO:0000256" key="11">
    <source>
        <dbReference type="SAM" id="MobiDB-lite"/>
    </source>
</evidence>
<dbReference type="Pfam" id="PF00122">
    <property type="entry name" value="E1-E2_ATPase"/>
    <property type="match status" value="1"/>
</dbReference>
<evidence type="ECO:0000313" key="13">
    <source>
        <dbReference type="EMBL" id="SBW23869.1"/>
    </source>
</evidence>
<reference evidence="14" key="1">
    <citation type="submission" date="2016-02" db="EMBL/GenBank/DDBJ databases">
        <authorList>
            <person name="Wibberg D."/>
        </authorList>
    </citation>
    <scope>NUCLEOTIDE SEQUENCE [LARGE SCALE GENOMIC DNA]</scope>
</reference>
<evidence type="ECO:0000256" key="9">
    <source>
        <dbReference type="ARBA" id="ARBA00023136"/>
    </source>
</evidence>
<protein>
    <submittedName>
        <fullName evidence="13">P-type HAD superfamily ATPase</fullName>
        <ecNumber evidence="13">3.6.3.8</ecNumber>
    </submittedName>
</protein>
<keyword evidence="14" id="KW-1185">Reference proteome</keyword>
<dbReference type="PRINTS" id="PR00120">
    <property type="entry name" value="HATPASE"/>
</dbReference>
<dbReference type="SUPFAM" id="SSF56784">
    <property type="entry name" value="HAD-like"/>
    <property type="match status" value="1"/>
</dbReference>
<evidence type="ECO:0000259" key="12">
    <source>
        <dbReference type="SMART" id="SM00831"/>
    </source>
</evidence>
<dbReference type="PANTHER" id="PTHR24093">
    <property type="entry name" value="CATION TRANSPORTING ATPASE"/>
    <property type="match status" value="1"/>
</dbReference>
<dbReference type="InterPro" id="IPR008250">
    <property type="entry name" value="ATPase_P-typ_transduc_dom_A_sf"/>
</dbReference>
<dbReference type="EMBL" id="FLUV01001656">
    <property type="protein sequence ID" value="SBW23869.1"/>
    <property type="molecule type" value="Genomic_DNA"/>
</dbReference>
<dbReference type="InterPro" id="IPR044492">
    <property type="entry name" value="P_typ_ATPase_HD_dom"/>
</dbReference>
<dbReference type="Proteomes" id="UP000199013">
    <property type="component" value="Unassembled WGS sequence"/>
</dbReference>
<evidence type="ECO:0000256" key="8">
    <source>
        <dbReference type="ARBA" id="ARBA00022989"/>
    </source>
</evidence>
<evidence type="ECO:0000256" key="2">
    <source>
        <dbReference type="ARBA" id="ARBA00022692"/>
    </source>
</evidence>
<dbReference type="EC" id="3.6.3.8" evidence="13"/>
<keyword evidence="5" id="KW-0067">ATP-binding</keyword>
<evidence type="ECO:0000256" key="1">
    <source>
        <dbReference type="ARBA" id="ARBA00004651"/>
    </source>
</evidence>
<dbReference type="InterPro" id="IPR036412">
    <property type="entry name" value="HAD-like_sf"/>
</dbReference>
<dbReference type="InterPro" id="IPR023214">
    <property type="entry name" value="HAD_sf"/>
</dbReference>
<dbReference type="SMART" id="SM00831">
    <property type="entry name" value="Cation_ATPase_N"/>
    <property type="match status" value="1"/>
</dbReference>
<keyword evidence="4" id="KW-0547">Nucleotide-binding</keyword>
<keyword evidence="13" id="KW-0378">Hydrolase</keyword>
<name>A0A1C3P222_9ACTN</name>
<dbReference type="GO" id="GO:0005886">
    <property type="term" value="C:plasma membrane"/>
    <property type="evidence" value="ECO:0007669"/>
    <property type="project" value="UniProtKB-SubCell"/>
</dbReference>
<evidence type="ECO:0000256" key="6">
    <source>
        <dbReference type="ARBA" id="ARBA00022842"/>
    </source>
</evidence>
<dbReference type="Pfam" id="PF13246">
    <property type="entry name" value="Cation_ATPase"/>
    <property type="match status" value="1"/>
</dbReference>
<dbReference type="SFLD" id="SFLDS00003">
    <property type="entry name" value="Haloacid_Dehalogenase"/>
    <property type="match status" value="1"/>
</dbReference>
<organism evidence="13 14">
    <name type="scientific">Candidatus Protofrankia californiensis</name>
    <dbReference type="NCBI Taxonomy" id="1839754"/>
    <lineage>
        <taxon>Bacteria</taxon>
        <taxon>Bacillati</taxon>
        <taxon>Actinomycetota</taxon>
        <taxon>Actinomycetes</taxon>
        <taxon>Frankiales</taxon>
        <taxon>Frankiaceae</taxon>
        <taxon>Protofrankia</taxon>
    </lineage>
</organism>
<comment type="subcellular location">
    <subcellularLocation>
        <location evidence="1">Cell membrane</location>
        <topology evidence="1">Multi-pass membrane protein</topology>
    </subcellularLocation>
</comment>
<keyword evidence="9" id="KW-0472">Membrane</keyword>
<dbReference type="PRINTS" id="PR00119">
    <property type="entry name" value="CATATPASE"/>
</dbReference>
<dbReference type="PROSITE" id="PS00154">
    <property type="entry name" value="ATPASE_E1_E2"/>
    <property type="match status" value="1"/>
</dbReference>
<dbReference type="AlphaFoldDB" id="A0A1C3P222"/>
<evidence type="ECO:0000256" key="4">
    <source>
        <dbReference type="ARBA" id="ARBA00022741"/>
    </source>
</evidence>
<keyword evidence="7" id="KW-1278">Translocase</keyword>
<evidence type="ECO:0000256" key="7">
    <source>
        <dbReference type="ARBA" id="ARBA00022967"/>
    </source>
</evidence>
<gene>
    <name evidence="13" type="ORF">FDG2_3942</name>
</gene>
<feature type="domain" description="Cation-transporting P-type ATPase N-terminal" evidence="12">
    <location>
        <begin position="78"/>
        <end position="148"/>
    </location>
</feature>
<accession>A0A1C3P222</accession>
<dbReference type="InterPro" id="IPR001757">
    <property type="entry name" value="P_typ_ATPase"/>
</dbReference>
<dbReference type="InterPro" id="IPR004014">
    <property type="entry name" value="ATPase_P-typ_cation-transptr_N"/>
</dbReference>
<comment type="catalytic activity">
    <reaction evidence="10">
        <text>ATP + H2O = ADP + phosphate + H(+)</text>
        <dbReference type="Rhea" id="RHEA:13065"/>
        <dbReference type="ChEBI" id="CHEBI:15377"/>
        <dbReference type="ChEBI" id="CHEBI:15378"/>
        <dbReference type="ChEBI" id="CHEBI:30616"/>
        <dbReference type="ChEBI" id="CHEBI:43474"/>
        <dbReference type="ChEBI" id="CHEBI:456216"/>
    </reaction>
</comment>
<dbReference type="Gene3D" id="1.20.1110.10">
    <property type="entry name" value="Calcium-transporting ATPase, transmembrane domain"/>
    <property type="match status" value="1"/>
</dbReference>
<proteinExistence type="predicted"/>
<dbReference type="InterPro" id="IPR006068">
    <property type="entry name" value="ATPase_P-typ_cation-transptr_C"/>
</dbReference>
<dbReference type="SUPFAM" id="SSF81653">
    <property type="entry name" value="Calcium ATPase, transduction domain A"/>
    <property type="match status" value="1"/>
</dbReference>